<name>A0ABV6DU69_9BACL</name>
<dbReference type="Gene3D" id="6.10.340.10">
    <property type="match status" value="1"/>
</dbReference>
<evidence type="ECO:0000256" key="5">
    <source>
        <dbReference type="ARBA" id="ARBA00029447"/>
    </source>
</evidence>
<evidence type="ECO:0000313" key="12">
    <source>
        <dbReference type="Proteomes" id="UP001589776"/>
    </source>
</evidence>
<evidence type="ECO:0000256" key="2">
    <source>
        <dbReference type="ARBA" id="ARBA00022475"/>
    </source>
</evidence>
<feature type="compositionally biased region" description="Basic and acidic residues" evidence="7">
    <location>
        <begin position="647"/>
        <end position="690"/>
    </location>
</feature>
<evidence type="ECO:0000256" key="8">
    <source>
        <dbReference type="SAM" id="Phobius"/>
    </source>
</evidence>
<reference evidence="11 12" key="1">
    <citation type="submission" date="2024-09" db="EMBL/GenBank/DDBJ databases">
        <authorList>
            <person name="Sun Q."/>
            <person name="Mori K."/>
        </authorList>
    </citation>
    <scope>NUCLEOTIDE SEQUENCE [LARGE SCALE GENOMIC DNA]</scope>
    <source>
        <strain evidence="11 12">CCM 7759</strain>
    </source>
</reference>
<keyword evidence="12" id="KW-1185">Reference proteome</keyword>
<dbReference type="Pfam" id="PF00015">
    <property type="entry name" value="MCPsignal"/>
    <property type="match status" value="1"/>
</dbReference>
<accession>A0ABV6DU69</accession>
<feature type="domain" description="HAMP" evidence="10">
    <location>
        <begin position="217"/>
        <end position="269"/>
    </location>
</feature>
<feature type="region of interest" description="Disordered" evidence="7">
    <location>
        <begin position="580"/>
        <end position="618"/>
    </location>
</feature>
<feature type="compositionally biased region" description="Low complexity" evidence="7">
    <location>
        <begin position="603"/>
        <end position="618"/>
    </location>
</feature>
<evidence type="ECO:0000256" key="4">
    <source>
        <dbReference type="ARBA" id="ARBA00023224"/>
    </source>
</evidence>
<dbReference type="EMBL" id="JBHLWN010000111">
    <property type="protein sequence ID" value="MFC0216208.1"/>
    <property type="molecule type" value="Genomic_DNA"/>
</dbReference>
<comment type="caution">
    <text evidence="11">The sequence shown here is derived from an EMBL/GenBank/DDBJ whole genome shotgun (WGS) entry which is preliminary data.</text>
</comment>
<keyword evidence="8" id="KW-0812">Transmembrane</keyword>
<dbReference type="RefSeq" id="WP_377474154.1">
    <property type="nucleotide sequence ID" value="NZ_JBHLWN010000111.1"/>
</dbReference>
<dbReference type="Gene3D" id="1.10.287.950">
    <property type="entry name" value="Methyl-accepting chemotaxis protein"/>
    <property type="match status" value="1"/>
</dbReference>
<dbReference type="PROSITE" id="PS50111">
    <property type="entry name" value="CHEMOTAXIS_TRANSDUC_2"/>
    <property type="match status" value="1"/>
</dbReference>
<feature type="transmembrane region" description="Helical" evidence="8">
    <location>
        <begin position="196"/>
        <end position="215"/>
    </location>
</feature>
<comment type="similarity">
    <text evidence="5">Belongs to the methyl-accepting chemotaxis (MCP) protein family.</text>
</comment>
<dbReference type="PANTHER" id="PTHR32089:SF112">
    <property type="entry name" value="LYSOZYME-LIKE PROTEIN-RELATED"/>
    <property type="match status" value="1"/>
</dbReference>
<keyword evidence="8" id="KW-1133">Transmembrane helix</keyword>
<protein>
    <submittedName>
        <fullName evidence="11">Methyl-accepting chemotaxis protein</fullName>
    </submittedName>
</protein>
<dbReference type="InterPro" id="IPR004089">
    <property type="entry name" value="MCPsignal_dom"/>
</dbReference>
<dbReference type="SMART" id="SM00283">
    <property type="entry name" value="MA"/>
    <property type="match status" value="1"/>
</dbReference>
<sequence>MSYLAKFKMQPSMRLHLLLSFGIVAVIFIAVALINYSQIHHVHSQIQTQNDKTQLQLKALELREMVQEMNIIASGLEISKKPEYIEKYAKAKVKYNEMIKIVGDTAVTDEMKVWRSQLISASNDYIANFDTAARLIQDGNMKQVDLDNNMVYLYGESLDLMQRIFGIVDKFYNYYSNEAELAAEQTDTLLSNVSQMMLVAGIIVVIVTVIVAFILNRSFMGPLHQLQHAVSRIAAGDLRHKIRSARRDELGQLSNHFDAMIDQVRSMINGTQQIALSVAEHSDSFRRFSGMTAAANAEIVRTIDDISRGASTQAEYAERSASVISGLEEEIIDISASTDLMLNMSHEASSHTEHGTKSVRELQNSASQAQLVLDRVMSEMNHLKASSQQIGTISKTITEISTQTHVLALNAAIEAARAGVHGRGFSVIAEEVRKLAEETSRSSKSIAAIISSLQNQMIELQSAVQHASQASSEQTHKVNDTIAAFDTIFASMGQLAEQIHHIHLKIDSVKSKNEDLVAVVQQVAAVAEETAASVQEVGSTSIEQDNAIRKIAKESEEIHMLSQQLFNEISKFRIEKEDTVESDVRQNQPPAAQDHSKLTASDAVPEAETETAATEEVNIVEEVCVTEEASEADIVDTANPIDLAASTDHDSDNEAAELETKDKSEADARENEVKQEKEQAEQKGKEPVLV</sequence>
<feature type="region of interest" description="Disordered" evidence="7">
    <location>
        <begin position="630"/>
        <end position="690"/>
    </location>
</feature>
<dbReference type="Pfam" id="PF00672">
    <property type="entry name" value="HAMP"/>
    <property type="match status" value="1"/>
</dbReference>
<dbReference type="PROSITE" id="PS50885">
    <property type="entry name" value="HAMP"/>
    <property type="match status" value="1"/>
</dbReference>
<keyword evidence="3 8" id="KW-0472">Membrane</keyword>
<gene>
    <name evidence="11" type="ORF">ACFFK0_27810</name>
</gene>
<feature type="domain" description="Methyl-accepting transducer" evidence="9">
    <location>
        <begin position="288"/>
        <end position="538"/>
    </location>
</feature>
<dbReference type="SMART" id="SM00304">
    <property type="entry name" value="HAMP"/>
    <property type="match status" value="1"/>
</dbReference>
<dbReference type="PANTHER" id="PTHR32089">
    <property type="entry name" value="METHYL-ACCEPTING CHEMOTAXIS PROTEIN MCPB"/>
    <property type="match status" value="1"/>
</dbReference>
<keyword evidence="4 6" id="KW-0807">Transducer</keyword>
<evidence type="ECO:0000256" key="6">
    <source>
        <dbReference type="PROSITE-ProRule" id="PRU00284"/>
    </source>
</evidence>
<evidence type="ECO:0000259" key="10">
    <source>
        <dbReference type="PROSITE" id="PS50885"/>
    </source>
</evidence>
<dbReference type="Proteomes" id="UP001589776">
    <property type="component" value="Unassembled WGS sequence"/>
</dbReference>
<evidence type="ECO:0000256" key="7">
    <source>
        <dbReference type="SAM" id="MobiDB-lite"/>
    </source>
</evidence>
<dbReference type="CDD" id="cd06225">
    <property type="entry name" value="HAMP"/>
    <property type="match status" value="1"/>
</dbReference>
<dbReference type="InterPro" id="IPR003660">
    <property type="entry name" value="HAMP_dom"/>
</dbReference>
<evidence type="ECO:0000259" key="9">
    <source>
        <dbReference type="PROSITE" id="PS50111"/>
    </source>
</evidence>
<evidence type="ECO:0000256" key="3">
    <source>
        <dbReference type="ARBA" id="ARBA00023136"/>
    </source>
</evidence>
<proteinExistence type="inferred from homology"/>
<dbReference type="SUPFAM" id="SSF58104">
    <property type="entry name" value="Methyl-accepting chemotaxis protein (MCP) signaling domain"/>
    <property type="match status" value="1"/>
</dbReference>
<keyword evidence="2" id="KW-1003">Cell membrane</keyword>
<evidence type="ECO:0000313" key="11">
    <source>
        <dbReference type="EMBL" id="MFC0216208.1"/>
    </source>
</evidence>
<comment type="subcellular location">
    <subcellularLocation>
        <location evidence="1">Cell membrane</location>
    </subcellularLocation>
</comment>
<evidence type="ECO:0000256" key="1">
    <source>
        <dbReference type="ARBA" id="ARBA00004236"/>
    </source>
</evidence>
<organism evidence="11 12">
    <name type="scientific">Paenibacillus chartarius</name>
    <dbReference type="NCBI Taxonomy" id="747481"/>
    <lineage>
        <taxon>Bacteria</taxon>
        <taxon>Bacillati</taxon>
        <taxon>Bacillota</taxon>
        <taxon>Bacilli</taxon>
        <taxon>Bacillales</taxon>
        <taxon>Paenibacillaceae</taxon>
        <taxon>Paenibacillus</taxon>
    </lineage>
</organism>